<organism evidence="2 3">
    <name type="scientific">Stieleria magnilauensis</name>
    <dbReference type="NCBI Taxonomy" id="2527963"/>
    <lineage>
        <taxon>Bacteria</taxon>
        <taxon>Pseudomonadati</taxon>
        <taxon>Planctomycetota</taxon>
        <taxon>Planctomycetia</taxon>
        <taxon>Pirellulales</taxon>
        <taxon>Pirellulaceae</taxon>
        <taxon>Stieleria</taxon>
    </lineage>
</organism>
<dbReference type="EMBL" id="CP036432">
    <property type="protein sequence ID" value="QDV86332.1"/>
    <property type="molecule type" value="Genomic_DNA"/>
</dbReference>
<evidence type="ECO:0000256" key="1">
    <source>
        <dbReference type="SAM" id="MobiDB-lite"/>
    </source>
</evidence>
<evidence type="ECO:0000313" key="3">
    <source>
        <dbReference type="Proteomes" id="UP000318081"/>
    </source>
</evidence>
<dbReference type="InterPro" id="IPR041289">
    <property type="entry name" value="Bact_RF_family3"/>
</dbReference>
<feature type="region of interest" description="Disordered" evidence="1">
    <location>
        <begin position="175"/>
        <end position="196"/>
    </location>
</feature>
<name>A0ABX5XWF4_9BACT</name>
<protein>
    <submittedName>
        <fullName evidence="2">Uncharacterized protein</fullName>
    </submittedName>
</protein>
<dbReference type="Proteomes" id="UP000318081">
    <property type="component" value="Chromosome"/>
</dbReference>
<reference evidence="2 3" key="1">
    <citation type="submission" date="2019-02" db="EMBL/GenBank/DDBJ databases">
        <title>Deep-cultivation of Planctomycetes and their phenomic and genomic characterization uncovers novel biology.</title>
        <authorList>
            <person name="Wiegand S."/>
            <person name="Jogler M."/>
            <person name="Boedeker C."/>
            <person name="Pinto D."/>
            <person name="Vollmers J."/>
            <person name="Rivas-Marin E."/>
            <person name="Kohn T."/>
            <person name="Peeters S.H."/>
            <person name="Heuer A."/>
            <person name="Rast P."/>
            <person name="Oberbeckmann S."/>
            <person name="Bunk B."/>
            <person name="Jeske O."/>
            <person name="Meyerdierks A."/>
            <person name="Storesund J.E."/>
            <person name="Kallscheuer N."/>
            <person name="Luecker S."/>
            <person name="Lage O.M."/>
            <person name="Pohl T."/>
            <person name="Merkel B.J."/>
            <person name="Hornburger P."/>
            <person name="Mueller R.-W."/>
            <person name="Bruemmer F."/>
            <person name="Labrenz M."/>
            <person name="Spormann A.M."/>
            <person name="Op den Camp H."/>
            <person name="Overmann J."/>
            <person name="Amann R."/>
            <person name="Jetten M.S.M."/>
            <person name="Mascher T."/>
            <person name="Medema M.H."/>
            <person name="Devos D.P."/>
            <person name="Kaster A.-K."/>
            <person name="Ovreas L."/>
            <person name="Rohde M."/>
            <person name="Galperin M.Y."/>
            <person name="Jogler C."/>
        </authorList>
    </citation>
    <scope>NUCLEOTIDE SEQUENCE [LARGE SCALE GENOMIC DNA]</scope>
    <source>
        <strain evidence="2 3">TBK1r</strain>
    </source>
</reference>
<evidence type="ECO:0000313" key="2">
    <source>
        <dbReference type="EMBL" id="QDV86332.1"/>
    </source>
</evidence>
<accession>A0ABX5XWF4</accession>
<gene>
    <name evidence="2" type="ORF">TBK1r_53510</name>
</gene>
<sequence>MSTITNELTPTRLKTGDLKELANTSANPCVSILMSTYRSGPETQQNAILFKNLLGDAKRQLEAAGHECSIVAPLESLSAKYDFWQHQSEGLAIFVTPDKTRLVRVNRSLPERVFVGETLWLLPLVRQWNTGDTQFVLSLTWDSASLFRFDGESLELIETDVLPATFHDLVVPRDPEESLQNTSHRSHGGAGATSTAIYHGHGEGEDKIEADRDQYLSLVGDQVAAAIYNTGIPLVLVATTEVAGHFEATTDVSVDARIEGSPSQWSDQELRERVLQAVSDQPSGGSEEDLDQFATAIAQSQGSSKLSEIVAAAANGRVDSLLISADETDTDATQRNTAVVETLRQGGRVYRCEPDQMPDNVAVMAIFRY</sequence>
<keyword evidence="3" id="KW-1185">Reference proteome</keyword>
<dbReference type="Pfam" id="PF18845">
    <property type="entry name" value="baeRF_family3"/>
    <property type="match status" value="1"/>
</dbReference>
<dbReference type="RefSeq" id="WP_145217313.1">
    <property type="nucleotide sequence ID" value="NZ_CP036432.1"/>
</dbReference>
<proteinExistence type="predicted"/>